<dbReference type="PIRSF" id="PIRSF001267">
    <property type="entry name" value="Pyrophosphatase_GppA_Ppx"/>
    <property type="match status" value="1"/>
</dbReference>
<evidence type="ECO:0000256" key="1">
    <source>
        <dbReference type="ARBA" id="ARBA00022801"/>
    </source>
</evidence>
<dbReference type="NCBIfam" id="NF008260">
    <property type="entry name" value="PRK11031.1"/>
    <property type="match status" value="1"/>
</dbReference>
<dbReference type="InterPro" id="IPR048950">
    <property type="entry name" value="Ppx_GppA_C"/>
</dbReference>
<evidence type="ECO:0000256" key="2">
    <source>
        <dbReference type="ARBA" id="ARBA00047607"/>
    </source>
</evidence>
<dbReference type="InterPro" id="IPR043129">
    <property type="entry name" value="ATPase_NBD"/>
</dbReference>
<dbReference type="HAMAP" id="MF_01550">
    <property type="entry name" value="GppA"/>
    <property type="match status" value="1"/>
</dbReference>
<keyword evidence="7" id="KW-1185">Reference proteome</keyword>
<comment type="similarity">
    <text evidence="3">Belongs to the GppA/Ppx family. GppA subfamily.</text>
</comment>
<dbReference type="InterPro" id="IPR022371">
    <property type="entry name" value="Exopolyphosphatase"/>
</dbReference>
<dbReference type="Pfam" id="PF21447">
    <property type="entry name" value="Ppx-GppA_III"/>
    <property type="match status" value="1"/>
</dbReference>
<dbReference type="CDD" id="cd24117">
    <property type="entry name" value="ASKHA_NBD_EcGppA-like"/>
    <property type="match status" value="1"/>
</dbReference>
<dbReference type="GO" id="GO:0004309">
    <property type="term" value="F:exopolyphosphatase activity"/>
    <property type="evidence" value="ECO:0007669"/>
    <property type="project" value="UniProtKB-EC"/>
</dbReference>
<name>A0ABM7AEK1_YERPU</name>
<comment type="catalytic activity">
    <reaction evidence="3">
        <text>guanosine 3'-diphosphate 5'-triphosphate + H2O = guanosine 3',5'-bis(diphosphate) + phosphate + H(+)</text>
        <dbReference type="Rhea" id="RHEA:13073"/>
        <dbReference type="ChEBI" id="CHEBI:15377"/>
        <dbReference type="ChEBI" id="CHEBI:15378"/>
        <dbReference type="ChEBI" id="CHEBI:43474"/>
        <dbReference type="ChEBI" id="CHEBI:77828"/>
        <dbReference type="ChEBI" id="CHEBI:142410"/>
        <dbReference type="EC" id="3.6.1.40"/>
    </reaction>
</comment>
<dbReference type="InterPro" id="IPR003695">
    <property type="entry name" value="Ppx_GppA_N"/>
</dbReference>
<proteinExistence type="inferred from homology"/>
<dbReference type="InterPro" id="IPR030673">
    <property type="entry name" value="PyroPPase_GppA_Ppx"/>
</dbReference>
<accession>A0ABM7AEK1</accession>
<feature type="domain" description="Ppx/GppA phosphatase C-terminal" evidence="5">
    <location>
        <begin position="309"/>
        <end position="482"/>
    </location>
</feature>
<comment type="function">
    <text evidence="3">Catalyzes the conversion of pppGpp to ppGpp. Guanosine pentaphosphate (pppGpp) is a cytoplasmic signaling molecule which together with ppGpp controls the 'stringent response', an adaptive process that allows bacteria to respond to amino acid starvation, resulting in the coordinated regulation of numerous cellular activities.</text>
</comment>
<dbReference type="Gene3D" id="3.30.420.40">
    <property type="match status" value="1"/>
</dbReference>
<dbReference type="Gene3D" id="3.30.420.150">
    <property type="entry name" value="Exopolyphosphatase. Domain 2"/>
    <property type="match status" value="1"/>
</dbReference>
<organism evidence="6 7">
    <name type="scientific">Yersinia pseudotuberculosis</name>
    <dbReference type="NCBI Taxonomy" id="633"/>
    <lineage>
        <taxon>Bacteria</taxon>
        <taxon>Pseudomonadati</taxon>
        <taxon>Pseudomonadota</taxon>
        <taxon>Gammaproteobacteria</taxon>
        <taxon>Enterobacterales</taxon>
        <taxon>Yersiniaceae</taxon>
        <taxon>Yersinia</taxon>
    </lineage>
</organism>
<evidence type="ECO:0000313" key="7">
    <source>
        <dbReference type="Proteomes" id="UP000268669"/>
    </source>
</evidence>
<evidence type="ECO:0000259" key="4">
    <source>
        <dbReference type="Pfam" id="PF02541"/>
    </source>
</evidence>
<dbReference type="Proteomes" id="UP000268669">
    <property type="component" value="Chromosome"/>
</dbReference>
<dbReference type="SUPFAM" id="SSF109604">
    <property type="entry name" value="HD-domain/PDEase-like"/>
    <property type="match status" value="1"/>
</dbReference>
<gene>
    <name evidence="6" type="primary">ppx</name>
    <name evidence="3" type="synonym">gppA</name>
    <name evidence="6" type="ORF">EGX47_06795</name>
</gene>
<dbReference type="PANTHER" id="PTHR30005:SF0">
    <property type="entry name" value="RETROGRADE REGULATION PROTEIN 2"/>
    <property type="match status" value="1"/>
</dbReference>
<dbReference type="EC" id="3.6.1.40" evidence="3"/>
<dbReference type="PANTHER" id="PTHR30005">
    <property type="entry name" value="EXOPOLYPHOSPHATASE"/>
    <property type="match status" value="1"/>
</dbReference>
<comment type="catalytic activity">
    <reaction evidence="2">
        <text>[phosphate](n) + H2O = [phosphate](n-1) + phosphate + H(+)</text>
        <dbReference type="Rhea" id="RHEA:21528"/>
        <dbReference type="Rhea" id="RHEA-COMP:9859"/>
        <dbReference type="Rhea" id="RHEA-COMP:14279"/>
        <dbReference type="ChEBI" id="CHEBI:15377"/>
        <dbReference type="ChEBI" id="CHEBI:15378"/>
        <dbReference type="ChEBI" id="CHEBI:16838"/>
        <dbReference type="ChEBI" id="CHEBI:43474"/>
        <dbReference type="EC" id="3.6.1.11"/>
    </reaction>
</comment>
<reference evidence="6" key="1">
    <citation type="submission" date="2018-11" db="EMBL/GenBank/DDBJ databases">
        <title>FDA dAtabase for Regulatory Grade micrObial Sequences (FDA-ARGOS): Supporting development and validation of Infectious Disease Dx tests.</title>
        <authorList>
            <person name="Bliska J."/>
            <person name="Cleland M.-M."/>
            <person name="Tallon L."/>
            <person name="Sadzewicz L."/>
            <person name="Zhao X."/>
            <person name="Vavikolanu K."/>
            <person name="Mehta A."/>
            <person name="Aluvathingal J."/>
            <person name="Nadendla S."/>
            <person name="Yan Y."/>
            <person name="Sichtig H."/>
        </authorList>
    </citation>
    <scope>NUCLEOTIDE SEQUENCE [LARGE SCALE GENOMIC DNA]</scope>
    <source>
        <strain evidence="6">FDAARGOS_581</strain>
    </source>
</reference>
<comment type="pathway">
    <text evidence="3">Purine metabolism; ppGpp biosynthesis; ppGpp from GTP: step 2/2.</text>
</comment>
<evidence type="ECO:0000259" key="5">
    <source>
        <dbReference type="Pfam" id="PF21447"/>
    </source>
</evidence>
<dbReference type="Pfam" id="PF02541">
    <property type="entry name" value="Ppx-GppA"/>
    <property type="match status" value="1"/>
</dbReference>
<feature type="domain" description="Ppx/GppA phosphatase N-terminal" evidence="4">
    <location>
        <begin position="22"/>
        <end position="302"/>
    </location>
</feature>
<keyword evidence="1 3" id="KW-0378">Hydrolase</keyword>
<evidence type="ECO:0000313" key="6">
    <source>
        <dbReference type="EMBL" id="AYW91060.1"/>
    </source>
</evidence>
<dbReference type="NCBIfam" id="TIGR03706">
    <property type="entry name" value="exo_poly_only"/>
    <property type="match status" value="1"/>
</dbReference>
<protein>
    <recommendedName>
        <fullName evidence="3">Guanosine-5'-triphosphate,3'-diphosphate pyrophosphatase</fullName>
        <ecNumber evidence="3">3.6.1.40</ecNumber>
    </recommendedName>
    <alternativeName>
        <fullName evidence="3">Guanosine pentaphosphate phosphohydrolase</fullName>
    </alternativeName>
    <alternativeName>
        <fullName evidence="3">pppGpp-5'-phosphohydrolase</fullName>
    </alternativeName>
</protein>
<dbReference type="InterPro" id="IPR050273">
    <property type="entry name" value="GppA/Ppx_hydrolase"/>
</dbReference>
<evidence type="ECO:0000256" key="3">
    <source>
        <dbReference type="HAMAP-Rule" id="MF_01550"/>
    </source>
</evidence>
<dbReference type="InterPro" id="IPR023709">
    <property type="entry name" value="Guo-5TP_3DP_PyrP"/>
</dbReference>
<dbReference type="EMBL" id="CP033713">
    <property type="protein sequence ID" value="AYW91060.1"/>
    <property type="molecule type" value="Genomic_DNA"/>
</dbReference>
<sequence>MMLSSTSLYAAIDLGSNSFHMLVVREVAGSIQTLARIKRKVRLAAGLDNQNHLSQEAMERGWQCLKLFSERLQDIPLDQIRVVATATLRLASNADEFLRTATEILGCPIQVISGEEEARLIYHGVAHTTGGPEQRLVVDIGGGSTELVTGNGAQANILVSLSMGCVTWLERYFGDRHLAKENFERAELAAHEMIKPVAQRFREHGWQVCVGASGTVQALQEIMVAQGMDELITLAKLQQLKQRAIQCGKLEELEIPGLTLERALVFPSGLSILIAIFQELSIESMTLAGGALREGLVYGMLHLPVEQDIRRRTLRNLQRRYLLDTEQAKRVSCLADNFFLQVEKEWHLDGRCREFLQNACLIHEIGLSVDFKHAPQHAAYLIRNLDLPGFTPAQKLLLSALLQNQSDTIDLSLLNQQNALPADMAQHLCRLLRLAIIFSSRRRDDTLPAVRLRADNNALYVLVPQGWLEQHPYRAEALEQESHWQSYVQWPLLLEELS</sequence>
<dbReference type="Gene3D" id="1.10.3210.10">
    <property type="entry name" value="Hypothetical protein af1432"/>
    <property type="match status" value="1"/>
</dbReference>
<dbReference type="SUPFAM" id="SSF53067">
    <property type="entry name" value="Actin-like ATPase domain"/>
    <property type="match status" value="2"/>
</dbReference>